<feature type="coiled-coil region" evidence="5">
    <location>
        <begin position="121"/>
        <end position="159"/>
    </location>
</feature>
<keyword evidence="3 4" id="KW-0597">Phosphoprotein</keyword>
<dbReference type="SUPFAM" id="SSF55874">
    <property type="entry name" value="ATPase domain of HSP90 chaperone/DNA topoisomerase II/histidine kinase"/>
    <property type="match status" value="1"/>
</dbReference>
<evidence type="ECO:0000313" key="10">
    <source>
        <dbReference type="EMBL" id="XCG51679.1"/>
    </source>
</evidence>
<dbReference type="PANTHER" id="PTHR43065:SF49">
    <property type="entry name" value="HISTIDINE KINASE"/>
    <property type="match status" value="1"/>
</dbReference>
<dbReference type="InterPro" id="IPR036890">
    <property type="entry name" value="HATPase_C_sf"/>
</dbReference>
<dbReference type="EMBL" id="CP159253">
    <property type="protein sequence ID" value="XCG51679.1"/>
    <property type="molecule type" value="Genomic_DNA"/>
</dbReference>
<dbReference type="SMART" id="SM00091">
    <property type="entry name" value="PAS"/>
    <property type="match status" value="1"/>
</dbReference>
<feature type="modified residue" description="4-aspartylphosphate" evidence="4">
    <location>
        <position position="476"/>
    </location>
</feature>
<dbReference type="RefSeq" id="WP_353645888.1">
    <property type="nucleotide sequence ID" value="NZ_CP159253.1"/>
</dbReference>
<keyword evidence="10" id="KW-0547">Nucleotide-binding</keyword>
<dbReference type="CDD" id="cd18161">
    <property type="entry name" value="REC_hyHK_blue-like"/>
    <property type="match status" value="1"/>
</dbReference>
<organism evidence="10">
    <name type="scientific">Mesorhizobium sp. WSM2240</name>
    <dbReference type="NCBI Taxonomy" id="3228851"/>
    <lineage>
        <taxon>Bacteria</taxon>
        <taxon>Pseudomonadati</taxon>
        <taxon>Pseudomonadota</taxon>
        <taxon>Alphaproteobacteria</taxon>
        <taxon>Hyphomicrobiales</taxon>
        <taxon>Phyllobacteriaceae</taxon>
        <taxon>Mesorhizobium</taxon>
    </lineage>
</organism>
<dbReference type="Pfam" id="PF02518">
    <property type="entry name" value="HATPase_c"/>
    <property type="match status" value="1"/>
</dbReference>
<dbReference type="CDD" id="cd00130">
    <property type="entry name" value="PAS"/>
    <property type="match status" value="1"/>
</dbReference>
<dbReference type="PROSITE" id="PS50113">
    <property type="entry name" value="PAC"/>
    <property type="match status" value="1"/>
</dbReference>
<dbReference type="PROSITE" id="PS50112">
    <property type="entry name" value="PAS"/>
    <property type="match status" value="1"/>
</dbReference>
<feature type="domain" description="Response regulatory" evidence="7">
    <location>
        <begin position="426"/>
        <end position="541"/>
    </location>
</feature>
<accession>A0AAU8CYG7</accession>
<dbReference type="SMART" id="SM00448">
    <property type="entry name" value="REC"/>
    <property type="match status" value="1"/>
</dbReference>
<dbReference type="PRINTS" id="PR00344">
    <property type="entry name" value="BCTRLSENSOR"/>
</dbReference>
<dbReference type="InterPro" id="IPR005467">
    <property type="entry name" value="His_kinase_dom"/>
</dbReference>
<dbReference type="AlphaFoldDB" id="A0AAU8CYG7"/>
<dbReference type="InterPro" id="IPR000700">
    <property type="entry name" value="PAS-assoc_C"/>
</dbReference>
<reference evidence="10" key="1">
    <citation type="submission" date="2024-06" db="EMBL/GenBank/DDBJ databases">
        <title>Mesorhizobium karijinii sp. nov., a symbiont of the iconic Swainsona formosa from arid Australia.</title>
        <authorList>
            <person name="Hill Y.J."/>
            <person name="Watkin E.L.J."/>
            <person name="O'Hara G.W."/>
            <person name="Terpolilli J."/>
            <person name="Tye M.L."/>
            <person name="Kohlmeier M.G."/>
        </authorList>
    </citation>
    <scope>NUCLEOTIDE SEQUENCE</scope>
    <source>
        <strain evidence="10">WSM2240</strain>
    </source>
</reference>
<dbReference type="SMART" id="SM00388">
    <property type="entry name" value="HisKA"/>
    <property type="match status" value="1"/>
</dbReference>
<comment type="catalytic activity">
    <reaction evidence="1">
        <text>ATP + protein L-histidine = ADP + protein N-phospho-L-histidine.</text>
        <dbReference type="EC" id="2.7.13.3"/>
    </reaction>
</comment>
<dbReference type="Pfam" id="PF00512">
    <property type="entry name" value="HisKA"/>
    <property type="match status" value="1"/>
</dbReference>
<dbReference type="InterPro" id="IPR000014">
    <property type="entry name" value="PAS"/>
</dbReference>
<dbReference type="Gene3D" id="1.10.287.130">
    <property type="match status" value="1"/>
</dbReference>
<keyword evidence="5" id="KW-0175">Coiled coil</keyword>
<dbReference type="EC" id="2.7.13.3" evidence="2"/>
<feature type="domain" description="Histidine kinase" evidence="6">
    <location>
        <begin position="182"/>
        <end position="404"/>
    </location>
</feature>
<protein>
    <recommendedName>
        <fullName evidence="2">histidine kinase</fullName>
        <ecNumber evidence="2">2.7.13.3</ecNumber>
    </recommendedName>
</protein>
<dbReference type="Gene3D" id="3.30.565.10">
    <property type="entry name" value="Histidine kinase-like ATPase, C-terminal domain"/>
    <property type="match status" value="1"/>
</dbReference>
<evidence type="ECO:0000259" key="7">
    <source>
        <dbReference type="PROSITE" id="PS50110"/>
    </source>
</evidence>
<dbReference type="InterPro" id="IPR001789">
    <property type="entry name" value="Sig_transdc_resp-reg_receiver"/>
</dbReference>
<dbReference type="InterPro" id="IPR003594">
    <property type="entry name" value="HATPase_dom"/>
</dbReference>
<dbReference type="GO" id="GO:0000155">
    <property type="term" value="F:phosphorelay sensor kinase activity"/>
    <property type="evidence" value="ECO:0007669"/>
    <property type="project" value="InterPro"/>
</dbReference>
<dbReference type="PANTHER" id="PTHR43065">
    <property type="entry name" value="SENSOR HISTIDINE KINASE"/>
    <property type="match status" value="1"/>
</dbReference>
<keyword evidence="10" id="KW-0067">ATP-binding</keyword>
<dbReference type="Pfam" id="PF13426">
    <property type="entry name" value="PAS_9"/>
    <property type="match status" value="1"/>
</dbReference>
<dbReference type="InterPro" id="IPR011006">
    <property type="entry name" value="CheY-like_superfamily"/>
</dbReference>
<dbReference type="NCBIfam" id="TIGR00229">
    <property type="entry name" value="sensory_box"/>
    <property type="match status" value="1"/>
</dbReference>
<sequence>MSQQFDDLEDLFENAPCGYVSAGPDGRITKANLTFATWLGRDRSEFVGRRFQDFLNIAGKIYYETHFAPLMRMQGFFNEVALDLVRADGTTLPVLVNAVERRDDTGDLRFVRITIFNASDRRRYERELLEARRVAEGANAELVELNRTLEKRIAEAVEARMTSEAALRQAQKMEAVGQLTGGIAHDFNNMLAVILSALNLIERRLAKGEDVSHFIDAAKDGAGRAASLTQRLLAFSRQQALSPEPLNANKMVAEMSELLRRTLGETVRLETVLAGGLWNVHADKNLLENAILNLAINARDAMPEGGRLTIETANCHLDDTYAAEHTTQPGQYVMVAVTDTGTGMTPEVMAKAFDPFFTTKGPGKGTGLGLSQVFGFVKQSGGHIKIYSEPGQGTSIKIYLPRLYGAADAPKRAHAKKLARGASSEVVLVVEDDEQVLALTAQMLRELGYGVVEARGGTEALAALSEHPEIGLLFTDVVMPDMNGRRLAEEAQKRRPDLKVLFTTGYTRNAVVHNGVLDPGVNLLQKPASVEQLAAKVRMVLDT</sequence>
<dbReference type="InterPro" id="IPR035965">
    <property type="entry name" value="PAS-like_dom_sf"/>
</dbReference>
<gene>
    <name evidence="10" type="ORF">ABVK50_18645</name>
</gene>
<evidence type="ECO:0000256" key="5">
    <source>
        <dbReference type="SAM" id="Coils"/>
    </source>
</evidence>
<feature type="domain" description="PAS" evidence="8">
    <location>
        <begin position="4"/>
        <end position="56"/>
    </location>
</feature>
<feature type="domain" description="PAC" evidence="9">
    <location>
        <begin position="78"/>
        <end position="130"/>
    </location>
</feature>
<dbReference type="Gene3D" id="3.30.450.20">
    <property type="entry name" value="PAS domain"/>
    <property type="match status" value="1"/>
</dbReference>
<evidence type="ECO:0000256" key="3">
    <source>
        <dbReference type="ARBA" id="ARBA00022553"/>
    </source>
</evidence>
<name>A0AAU8CYG7_9HYPH</name>
<evidence type="ECO:0000256" key="1">
    <source>
        <dbReference type="ARBA" id="ARBA00000085"/>
    </source>
</evidence>
<evidence type="ECO:0000256" key="2">
    <source>
        <dbReference type="ARBA" id="ARBA00012438"/>
    </source>
</evidence>
<dbReference type="PROSITE" id="PS50110">
    <property type="entry name" value="RESPONSE_REGULATORY"/>
    <property type="match status" value="1"/>
</dbReference>
<dbReference type="GO" id="GO:0005524">
    <property type="term" value="F:ATP binding"/>
    <property type="evidence" value="ECO:0007669"/>
    <property type="project" value="UniProtKB-KW"/>
</dbReference>
<dbReference type="SUPFAM" id="SSF52172">
    <property type="entry name" value="CheY-like"/>
    <property type="match status" value="1"/>
</dbReference>
<dbReference type="SUPFAM" id="SSF55785">
    <property type="entry name" value="PYP-like sensor domain (PAS domain)"/>
    <property type="match status" value="1"/>
</dbReference>
<dbReference type="Pfam" id="PF00072">
    <property type="entry name" value="Response_reg"/>
    <property type="match status" value="1"/>
</dbReference>
<dbReference type="InterPro" id="IPR036097">
    <property type="entry name" value="HisK_dim/P_sf"/>
</dbReference>
<dbReference type="SMART" id="SM00387">
    <property type="entry name" value="HATPase_c"/>
    <property type="match status" value="1"/>
</dbReference>
<dbReference type="Gene3D" id="3.40.50.2300">
    <property type="match status" value="1"/>
</dbReference>
<dbReference type="CDD" id="cd16919">
    <property type="entry name" value="HATPase_CckA-like"/>
    <property type="match status" value="1"/>
</dbReference>
<proteinExistence type="predicted"/>
<evidence type="ECO:0000259" key="8">
    <source>
        <dbReference type="PROSITE" id="PS50112"/>
    </source>
</evidence>
<evidence type="ECO:0000259" key="6">
    <source>
        <dbReference type="PROSITE" id="PS50109"/>
    </source>
</evidence>
<dbReference type="InterPro" id="IPR004358">
    <property type="entry name" value="Sig_transdc_His_kin-like_C"/>
</dbReference>
<dbReference type="InterPro" id="IPR003661">
    <property type="entry name" value="HisK_dim/P_dom"/>
</dbReference>
<evidence type="ECO:0000259" key="9">
    <source>
        <dbReference type="PROSITE" id="PS50113"/>
    </source>
</evidence>
<dbReference type="PROSITE" id="PS50109">
    <property type="entry name" value="HIS_KIN"/>
    <property type="match status" value="1"/>
</dbReference>
<evidence type="ECO:0000256" key="4">
    <source>
        <dbReference type="PROSITE-ProRule" id="PRU00169"/>
    </source>
</evidence>
<dbReference type="SUPFAM" id="SSF47384">
    <property type="entry name" value="Homodimeric domain of signal transducing histidine kinase"/>
    <property type="match status" value="1"/>
</dbReference>